<evidence type="ECO:0000313" key="1">
    <source>
        <dbReference type="EMBL" id="SMB95476.1"/>
    </source>
</evidence>
<keyword evidence="2" id="KW-1185">Reference proteome</keyword>
<evidence type="ECO:0000313" key="2">
    <source>
        <dbReference type="Proteomes" id="UP000192731"/>
    </source>
</evidence>
<reference evidence="1 2" key="1">
    <citation type="submission" date="2017-04" db="EMBL/GenBank/DDBJ databases">
        <authorList>
            <person name="Afonso C.L."/>
            <person name="Miller P.J."/>
            <person name="Scott M.A."/>
            <person name="Spackman E."/>
            <person name="Goraichik I."/>
            <person name="Dimitrov K.M."/>
            <person name="Suarez D.L."/>
            <person name="Swayne D.E."/>
        </authorList>
    </citation>
    <scope>NUCLEOTIDE SEQUENCE [LARGE SCALE GENOMIC DNA]</scope>
    <source>
        <strain evidence="1 2">DSM 11270</strain>
    </source>
</reference>
<dbReference type="EMBL" id="FWWT01000022">
    <property type="protein sequence ID" value="SMB95476.1"/>
    <property type="molecule type" value="Genomic_DNA"/>
</dbReference>
<dbReference type="RefSeq" id="WP_084054205.1">
    <property type="nucleotide sequence ID" value="NZ_FWWT01000022.1"/>
</dbReference>
<dbReference type="AlphaFoldDB" id="A0A1W1VQ62"/>
<gene>
    <name evidence="1" type="ORF">SAMN00017405_0412</name>
</gene>
<proteinExistence type="predicted"/>
<name>A0A1W1VQ62_DESTI</name>
<dbReference type="OrthoDB" id="2113082at2"/>
<dbReference type="STRING" id="656914.SAMN00017405_0412"/>
<sequence length="66" mass="7704">MPAKKENKANNWFGQALNYLPKFNSLDQLEKQFQNPIVKVNLETGEGFNRIHEIWAREGIKNGEMQ</sequence>
<protein>
    <submittedName>
        <fullName evidence="1">Uncharacterized protein</fullName>
    </submittedName>
</protein>
<dbReference type="Proteomes" id="UP000192731">
    <property type="component" value="Unassembled WGS sequence"/>
</dbReference>
<accession>A0A1W1VQ62</accession>
<organism evidence="1 2">
    <name type="scientific">Desulfonispora thiosulfatigenes DSM 11270</name>
    <dbReference type="NCBI Taxonomy" id="656914"/>
    <lineage>
        <taxon>Bacteria</taxon>
        <taxon>Bacillati</taxon>
        <taxon>Bacillota</taxon>
        <taxon>Clostridia</taxon>
        <taxon>Eubacteriales</taxon>
        <taxon>Peptococcaceae</taxon>
        <taxon>Desulfonispora</taxon>
    </lineage>
</organism>